<keyword evidence="2" id="KW-0812">Transmembrane</keyword>
<accession>A0ABD6AWS3</accession>
<gene>
    <name evidence="3" type="ORF">ACFSBT_13760</name>
</gene>
<evidence type="ECO:0000313" key="4">
    <source>
        <dbReference type="Proteomes" id="UP001597187"/>
    </source>
</evidence>
<evidence type="ECO:0000256" key="1">
    <source>
        <dbReference type="SAM" id="MobiDB-lite"/>
    </source>
</evidence>
<comment type="caution">
    <text evidence="3">The sequence shown here is derived from an EMBL/GenBank/DDBJ whole genome shotgun (WGS) entry which is preliminary data.</text>
</comment>
<dbReference type="EMBL" id="JBHUDC010000007">
    <property type="protein sequence ID" value="MFD1514343.1"/>
    <property type="molecule type" value="Genomic_DNA"/>
</dbReference>
<feature type="transmembrane region" description="Helical" evidence="2">
    <location>
        <begin position="6"/>
        <end position="27"/>
    </location>
</feature>
<protein>
    <submittedName>
        <fullName evidence="3">Uncharacterized protein</fullName>
    </submittedName>
</protein>
<reference evidence="3 4" key="1">
    <citation type="journal article" date="2019" name="Int. J. Syst. Evol. Microbiol.">
        <title>The Global Catalogue of Microorganisms (GCM) 10K type strain sequencing project: providing services to taxonomists for standard genome sequencing and annotation.</title>
        <authorList>
            <consortium name="The Broad Institute Genomics Platform"/>
            <consortium name="The Broad Institute Genome Sequencing Center for Infectious Disease"/>
            <person name="Wu L."/>
            <person name="Ma J."/>
        </authorList>
    </citation>
    <scope>NUCLEOTIDE SEQUENCE [LARGE SCALE GENOMIC DNA]</scope>
    <source>
        <strain evidence="3 4">CGMCC 1.12563</strain>
    </source>
</reference>
<keyword evidence="2" id="KW-1133">Transmembrane helix</keyword>
<organism evidence="3 4">
    <name type="scientific">Halomarina rubra</name>
    <dbReference type="NCBI Taxonomy" id="2071873"/>
    <lineage>
        <taxon>Archaea</taxon>
        <taxon>Methanobacteriati</taxon>
        <taxon>Methanobacteriota</taxon>
        <taxon>Stenosarchaea group</taxon>
        <taxon>Halobacteria</taxon>
        <taxon>Halobacteriales</taxon>
        <taxon>Natronomonadaceae</taxon>
        <taxon>Halomarina</taxon>
    </lineage>
</organism>
<keyword evidence="2" id="KW-0472">Membrane</keyword>
<keyword evidence="4" id="KW-1185">Reference proteome</keyword>
<name>A0ABD6AWS3_9EURY</name>
<evidence type="ECO:0000256" key="2">
    <source>
        <dbReference type="SAM" id="Phobius"/>
    </source>
</evidence>
<dbReference type="Proteomes" id="UP001597187">
    <property type="component" value="Unassembled WGS sequence"/>
</dbReference>
<dbReference type="AlphaFoldDB" id="A0ABD6AWS3"/>
<proteinExistence type="predicted"/>
<feature type="region of interest" description="Disordered" evidence="1">
    <location>
        <begin position="31"/>
        <end position="52"/>
    </location>
</feature>
<evidence type="ECO:0000313" key="3">
    <source>
        <dbReference type="EMBL" id="MFD1514343.1"/>
    </source>
</evidence>
<sequence length="52" mass="5873">MSFSTSILTFLSVASVYIVFTFAWGWYKGRQEQDERETDQDAQHATTGGGDH</sequence>
<dbReference type="RefSeq" id="WP_250874313.1">
    <property type="nucleotide sequence ID" value="NZ_JALXFV010000007.1"/>
</dbReference>